<dbReference type="STRING" id="1423725.FC19_GL000793"/>
<feature type="transmembrane region" description="Helical" evidence="6">
    <location>
        <begin position="169"/>
        <end position="186"/>
    </location>
</feature>
<evidence type="ECO:0000256" key="1">
    <source>
        <dbReference type="ARBA" id="ARBA00004651"/>
    </source>
</evidence>
<dbReference type="InterPro" id="IPR004797">
    <property type="entry name" value="Competence_ComEC/Rec2"/>
</dbReference>
<dbReference type="InterPro" id="IPR036866">
    <property type="entry name" value="RibonucZ/Hydroxyglut_hydro"/>
</dbReference>
<dbReference type="AlphaFoldDB" id="A0A0R2D8W7"/>
<keyword evidence="9" id="KW-1185">Reference proteome</keyword>
<comment type="caution">
    <text evidence="8">The sequence shown here is derived from an EMBL/GenBank/DDBJ whole genome shotgun (WGS) entry which is preliminary data.</text>
</comment>
<evidence type="ECO:0000256" key="6">
    <source>
        <dbReference type="SAM" id="Phobius"/>
    </source>
</evidence>
<evidence type="ECO:0000256" key="2">
    <source>
        <dbReference type="ARBA" id="ARBA00022475"/>
    </source>
</evidence>
<dbReference type="SMART" id="SM00849">
    <property type="entry name" value="Lactamase_B"/>
    <property type="match status" value="1"/>
</dbReference>
<feature type="transmembrane region" description="Helical" evidence="6">
    <location>
        <begin position="397"/>
        <end position="416"/>
    </location>
</feature>
<keyword evidence="4 6" id="KW-1133">Transmembrane helix</keyword>
<evidence type="ECO:0000313" key="9">
    <source>
        <dbReference type="Proteomes" id="UP000051015"/>
    </source>
</evidence>
<feature type="transmembrane region" description="Helical" evidence="6">
    <location>
        <begin position="207"/>
        <end position="235"/>
    </location>
</feature>
<evidence type="ECO:0000256" key="3">
    <source>
        <dbReference type="ARBA" id="ARBA00022692"/>
    </source>
</evidence>
<keyword evidence="2" id="KW-1003">Cell membrane</keyword>
<evidence type="ECO:0000256" key="5">
    <source>
        <dbReference type="ARBA" id="ARBA00023136"/>
    </source>
</evidence>
<dbReference type="InterPro" id="IPR001279">
    <property type="entry name" value="Metallo-B-lactamas"/>
</dbReference>
<dbReference type="InterPro" id="IPR035681">
    <property type="entry name" value="ComA-like_MBL"/>
</dbReference>
<feature type="transmembrane region" description="Helical" evidence="6">
    <location>
        <begin position="375"/>
        <end position="391"/>
    </location>
</feature>
<dbReference type="CDD" id="cd07731">
    <property type="entry name" value="ComA-like_MBL-fold"/>
    <property type="match status" value="1"/>
</dbReference>
<evidence type="ECO:0000313" key="8">
    <source>
        <dbReference type="EMBL" id="KRM96499.1"/>
    </source>
</evidence>
<feature type="transmembrane region" description="Helical" evidence="6">
    <location>
        <begin position="135"/>
        <end position="157"/>
    </location>
</feature>
<dbReference type="Proteomes" id="UP000051015">
    <property type="component" value="Unassembled WGS sequence"/>
</dbReference>
<evidence type="ECO:0000259" key="7">
    <source>
        <dbReference type="SMART" id="SM00849"/>
    </source>
</evidence>
<comment type="subcellular location">
    <subcellularLocation>
        <location evidence="1">Cell membrane</location>
        <topology evidence="1">Multi-pass membrane protein</topology>
    </subcellularLocation>
</comment>
<dbReference type="EMBL" id="AYZD01000015">
    <property type="protein sequence ID" value="KRM96499.1"/>
    <property type="molecule type" value="Genomic_DNA"/>
</dbReference>
<dbReference type="NCBIfam" id="TIGR00361">
    <property type="entry name" value="ComEC_Rec2"/>
    <property type="match status" value="1"/>
</dbReference>
<accession>A0A0R2D8W7</accession>
<dbReference type="InterPro" id="IPR004477">
    <property type="entry name" value="ComEC_N"/>
</dbReference>
<dbReference type="GO" id="GO:0030420">
    <property type="term" value="P:establishment of competence for transformation"/>
    <property type="evidence" value="ECO:0007669"/>
    <property type="project" value="InterPro"/>
</dbReference>
<dbReference type="GO" id="GO:0005886">
    <property type="term" value="C:plasma membrane"/>
    <property type="evidence" value="ECO:0007669"/>
    <property type="project" value="UniProtKB-SubCell"/>
</dbReference>
<proteinExistence type="predicted"/>
<evidence type="ECO:0000256" key="4">
    <source>
        <dbReference type="ARBA" id="ARBA00022989"/>
    </source>
</evidence>
<feature type="domain" description="Metallo-beta-lactamase" evidence="7">
    <location>
        <begin position="427"/>
        <end position="634"/>
    </location>
</feature>
<dbReference type="SUPFAM" id="SSF56281">
    <property type="entry name" value="Metallo-hydrolase/oxidoreductase"/>
    <property type="match status" value="1"/>
</dbReference>
<feature type="transmembrane region" description="Helical" evidence="6">
    <location>
        <begin position="265"/>
        <end position="283"/>
    </location>
</feature>
<organism evidence="8 9">
    <name type="scientific">Liquorilactobacillus aquaticus DSM 21051</name>
    <dbReference type="NCBI Taxonomy" id="1423725"/>
    <lineage>
        <taxon>Bacteria</taxon>
        <taxon>Bacillati</taxon>
        <taxon>Bacillota</taxon>
        <taxon>Bacilli</taxon>
        <taxon>Lactobacillales</taxon>
        <taxon>Lactobacillaceae</taxon>
        <taxon>Liquorilactobacillus</taxon>
    </lineage>
</organism>
<reference evidence="8 9" key="1">
    <citation type="journal article" date="2015" name="Genome Announc.">
        <title>Expanding the biotechnology potential of lactobacilli through comparative genomics of 213 strains and associated genera.</title>
        <authorList>
            <person name="Sun Z."/>
            <person name="Harris H.M."/>
            <person name="McCann A."/>
            <person name="Guo C."/>
            <person name="Argimon S."/>
            <person name="Zhang W."/>
            <person name="Yang X."/>
            <person name="Jeffery I.B."/>
            <person name="Cooney J.C."/>
            <person name="Kagawa T.F."/>
            <person name="Liu W."/>
            <person name="Song Y."/>
            <person name="Salvetti E."/>
            <person name="Wrobel A."/>
            <person name="Rasinkangas P."/>
            <person name="Parkhill J."/>
            <person name="Rea M.C."/>
            <person name="O'Sullivan O."/>
            <person name="Ritari J."/>
            <person name="Douillard F.P."/>
            <person name="Paul Ross R."/>
            <person name="Yang R."/>
            <person name="Briner A.E."/>
            <person name="Felis G.E."/>
            <person name="de Vos W.M."/>
            <person name="Barrangou R."/>
            <person name="Klaenhammer T.R."/>
            <person name="Caufield P.W."/>
            <person name="Cui Y."/>
            <person name="Zhang H."/>
            <person name="O'Toole P.W."/>
        </authorList>
    </citation>
    <scope>NUCLEOTIDE SEQUENCE [LARGE SCALE GENOMIC DNA]</scope>
    <source>
        <strain evidence="8 9">DSM 21051</strain>
    </source>
</reference>
<dbReference type="PATRIC" id="fig|1423725.3.peg.818"/>
<dbReference type="Pfam" id="PF00753">
    <property type="entry name" value="Lactamase_B"/>
    <property type="match status" value="1"/>
</dbReference>
<dbReference type="Pfam" id="PF03772">
    <property type="entry name" value="Competence"/>
    <property type="match status" value="1"/>
</dbReference>
<keyword evidence="3 6" id="KW-0812">Transmembrane</keyword>
<dbReference type="InterPro" id="IPR052159">
    <property type="entry name" value="Competence_DNA_uptake"/>
</dbReference>
<name>A0A0R2D8W7_9LACO</name>
<gene>
    <name evidence="8" type="ORF">FC19_GL000793</name>
</gene>
<dbReference type="NCBIfam" id="TIGR00360">
    <property type="entry name" value="ComEC_N-term"/>
    <property type="match status" value="1"/>
</dbReference>
<protein>
    <submittedName>
        <fullName evidence="8">ComE operon protein 3</fullName>
    </submittedName>
</protein>
<keyword evidence="5 6" id="KW-0472">Membrane</keyword>
<dbReference type="Gene3D" id="3.60.15.10">
    <property type="entry name" value="Ribonuclease Z/Hydroxyacylglutathione hydrolase-like"/>
    <property type="match status" value="1"/>
</dbReference>
<dbReference type="PANTHER" id="PTHR30619:SF7">
    <property type="entry name" value="BETA-LACTAMASE DOMAIN PROTEIN"/>
    <property type="match status" value="1"/>
</dbReference>
<sequence length="686" mass="77845">MQQKVFQNKMEIINNEIILEPDEYQINGDLLKFSGLWTEKKQKVQAYYRIATKDEKKTFSEIDAATKLVVTGRVEQILPPTNENQFDYQKYMRSKKIVNAVQVSKLKVSNNPPKLGKAARIIAATHSLRKKMINYFAKLPAPLDGYSQILLLGYYAPSFSTQLEQINKLGLLHLFSLSGMHIFYLLRTIRFILGYMHITRETCENMILFFLPFYAILGGLSSSLIRAVMMSWLMILSSKYFDNGLDGVEAESVVLILNLLYSPELVHSMGAQLSYLLTFVLMMSRKTSNLKLGLKMNGYSLPLVLWHTFRWNMLTTFISILIIPLFEWVIVPSVILGALFPKLSFVFNGILFWITKGIEVTAKLPANFVFGKPPLVFVLFWIGLMFALEVVKNKKKIYLLGFVSYFLVGVMIKMPLRDEIVFLDVGQGDCTLIRRRFNKEVTLIDTGGKLSFQNKSWQKRHGKSNGETVVVNYLLSKGISKINWLFLTHQDTDHVGNFPIISQLLKVEKILVPSGMEKNFSFKKRLVKSANKEQDVIPISTEKVKQIGQYKILHPFGEGEGKNESSIAVTTVLNKVSVIISGDLDKSGEFELCKRNPGLRTDILKNGHHGSKTSTSEGYVEQLQPKLAIISAGRRNRYGHPNQETLETLRKNKVGYLNTAEVGMIKVIPIGPNNFKIETGKNLNAR</sequence>
<dbReference type="PANTHER" id="PTHR30619">
    <property type="entry name" value="DNA INTERNALIZATION/COMPETENCE PROTEIN COMEC/REC2"/>
    <property type="match status" value="1"/>
</dbReference>